<feature type="region of interest" description="Disordered" evidence="1">
    <location>
        <begin position="489"/>
        <end position="515"/>
    </location>
</feature>
<gene>
    <name evidence="3" type="ORF">B0A52_07654</name>
</gene>
<feature type="compositionally biased region" description="Polar residues" evidence="1">
    <location>
        <begin position="103"/>
        <end position="114"/>
    </location>
</feature>
<evidence type="ECO:0000259" key="2">
    <source>
        <dbReference type="Pfam" id="PF25438"/>
    </source>
</evidence>
<reference evidence="3 4" key="1">
    <citation type="submission" date="2017-03" db="EMBL/GenBank/DDBJ databases">
        <title>Genomes of endolithic fungi from Antarctica.</title>
        <authorList>
            <person name="Coleine C."/>
            <person name="Masonjones S."/>
            <person name="Stajich J.E."/>
        </authorList>
    </citation>
    <scope>NUCLEOTIDE SEQUENCE [LARGE SCALE GENOMIC DNA]</scope>
    <source>
        <strain evidence="3 4">CCFEE 6314</strain>
    </source>
</reference>
<evidence type="ECO:0000313" key="3">
    <source>
        <dbReference type="EMBL" id="RVX68768.1"/>
    </source>
</evidence>
<dbReference type="InterPro" id="IPR057218">
    <property type="entry name" value="DUF7896"/>
</dbReference>
<dbReference type="Proteomes" id="UP000288859">
    <property type="component" value="Unassembled WGS sequence"/>
</dbReference>
<feature type="compositionally biased region" description="Basic residues" evidence="1">
    <location>
        <begin position="489"/>
        <end position="499"/>
    </location>
</feature>
<evidence type="ECO:0000313" key="4">
    <source>
        <dbReference type="Proteomes" id="UP000288859"/>
    </source>
</evidence>
<feature type="region of interest" description="Disordered" evidence="1">
    <location>
        <begin position="226"/>
        <end position="250"/>
    </location>
</feature>
<feature type="region of interest" description="Disordered" evidence="1">
    <location>
        <begin position="65"/>
        <end position="145"/>
    </location>
</feature>
<dbReference type="EMBL" id="NAJM01000035">
    <property type="protein sequence ID" value="RVX68768.1"/>
    <property type="molecule type" value="Genomic_DNA"/>
</dbReference>
<feature type="domain" description="DUF7896" evidence="2">
    <location>
        <begin position="446"/>
        <end position="525"/>
    </location>
</feature>
<organism evidence="3 4">
    <name type="scientific">Exophiala mesophila</name>
    <name type="common">Black yeast-like fungus</name>
    <dbReference type="NCBI Taxonomy" id="212818"/>
    <lineage>
        <taxon>Eukaryota</taxon>
        <taxon>Fungi</taxon>
        <taxon>Dikarya</taxon>
        <taxon>Ascomycota</taxon>
        <taxon>Pezizomycotina</taxon>
        <taxon>Eurotiomycetes</taxon>
        <taxon>Chaetothyriomycetidae</taxon>
        <taxon>Chaetothyriales</taxon>
        <taxon>Herpotrichiellaceae</taxon>
        <taxon>Exophiala</taxon>
    </lineage>
</organism>
<proteinExistence type="predicted"/>
<dbReference type="PANTHER" id="PTHR42031">
    <property type="entry name" value="KEY LIME PATHOGENICITY PROTEIN"/>
    <property type="match status" value="1"/>
</dbReference>
<dbReference type="VEuPathDB" id="FungiDB:PV10_01234"/>
<dbReference type="AlphaFoldDB" id="A0A438MZJ2"/>
<feature type="compositionally biased region" description="Low complexity" evidence="1">
    <location>
        <begin position="226"/>
        <end position="248"/>
    </location>
</feature>
<sequence length="637" mass="69517">MNHGSQDLALAMRSFRDQYDKNHQNLTPAERERGWQRYVASSASSTHIGPEASLQLYGSSVPQKRSASHALDEPVGSWSKRAGNAPMASSAPSIPHLERHFSAPTTGRHPTNSPQDRRPRPSVPVQTSATSFPMPIPPQHSQRQVWTSPFAWPTHSSPNLPYVQETTDMSPDEFLARPVEDDFVFPLQSTLDTPIISGELGSNPLSHLTPSCHSALEALGSYRSPVSASSDSSLTASSTESSNSMNRSNTNELCEGLGMIRVDSTSQSASESTFVSTLSDSYYASHSLGVPPDFHCFSSVPEYGYMSFPIACVDEELSPSSSEMKPTTSTGSSSSSISIFSQSYSPVGVFPDEGVPRVTNATSRPIAPKTQEPSEVLSSGRRRPPHMVMVKGEDGTVKQKAEIPRQTRQQPARKAIFCELCNDNPAGFHGEHELRRHCDRHHKTHRKVWICKEKNAGSTLLANCKQCRNKKTYGANYNAAAHLRRAHFHPCKNRRGGRGKKSENRGGKGGGNHPPMKVLQDYMYQAIEVTINGTRIVQELPGSMAADSEVELGLLDGAGLDFDDEFNAPLEDFSFNDMSQQFIQPYDMTTDASYLVCTGVTSSAMPVTMAAGMDNVNSMTLMNDGGSSGTFWVPSTF</sequence>
<evidence type="ECO:0000256" key="1">
    <source>
        <dbReference type="SAM" id="MobiDB-lite"/>
    </source>
</evidence>
<feature type="region of interest" description="Disordered" evidence="1">
    <location>
        <begin position="360"/>
        <end position="387"/>
    </location>
</feature>
<protein>
    <recommendedName>
        <fullName evidence="2">DUF7896 domain-containing protein</fullName>
    </recommendedName>
</protein>
<dbReference type="PANTHER" id="PTHR42031:SF1">
    <property type="entry name" value="KEY LIME PATHOGENICITY PROTEIN"/>
    <property type="match status" value="1"/>
</dbReference>
<name>A0A438MZJ2_EXOME</name>
<dbReference type="OrthoDB" id="5377599at2759"/>
<comment type="caution">
    <text evidence="3">The sequence shown here is derived from an EMBL/GenBank/DDBJ whole genome shotgun (WGS) entry which is preliminary data.</text>
</comment>
<accession>A0A438MZJ2</accession>
<dbReference type="Pfam" id="PF25438">
    <property type="entry name" value="DUF7896"/>
    <property type="match status" value="1"/>
</dbReference>